<evidence type="ECO:0000313" key="2">
    <source>
        <dbReference type="Proteomes" id="UP000654913"/>
    </source>
</evidence>
<evidence type="ECO:0000313" key="1">
    <source>
        <dbReference type="EMBL" id="BCS20251.1"/>
    </source>
</evidence>
<keyword evidence="2" id="KW-1185">Reference proteome</keyword>
<dbReference type="GO" id="GO:0016491">
    <property type="term" value="F:oxidoreductase activity"/>
    <property type="evidence" value="ECO:0007669"/>
    <property type="project" value="InterPro"/>
</dbReference>
<dbReference type="EMBL" id="AP024444">
    <property type="protein sequence ID" value="BCS20251.1"/>
    <property type="molecule type" value="Genomic_DNA"/>
</dbReference>
<dbReference type="OrthoDB" id="545169at2759"/>
<dbReference type="InterPro" id="IPR046366">
    <property type="entry name" value="MPAB"/>
</dbReference>
<evidence type="ECO:0008006" key="3">
    <source>
        <dbReference type="Google" id="ProtNLM"/>
    </source>
</evidence>
<dbReference type="AlphaFoldDB" id="A0A7R7XF41"/>
<sequence length="453" mass="52565">MDKQIARIMVSLKQLPIRTLLLEFWRDPRKRGGLSAAVLAAYLLLQKSLRYRRLKRLQRVYRKYTTREEMASMTDHDAWAIQKQMLSMEFPSATLKALQFALFRTYGIPTISSLLLKTSQFSNPTTSFKRYADTGALIGQFMAFEPSSERAQTALARTKFLHVGYRSSGKILESDMLYTLSLFAIEPIRFIDMFEWRSLSEVEQCAVGTYWKSLGDALEISFADLPSGPHAFRDGLHFLEELREWSLKYEEDYMKPSASNKEVADKTMDVLVYSMPRFLKSVGINFASCVMDDRLREAMMYQPPSVAYKTIFSSLIAVRRFYLRHLALPRPNFRRIDIFTDKPNEYGRYYVNLYEAIPYYVKPTLWNRWSPAAWISWAMGMPLPGDEDDKYYPRGFDLEDLGPKYFEGKGRKSVATIREQLKKERRGQAPFIPELPSAEDAKYEVVSPEISEA</sequence>
<dbReference type="RefSeq" id="XP_041552445.1">
    <property type="nucleotide sequence ID" value="XM_041699351.1"/>
</dbReference>
<organism evidence="1 2">
    <name type="scientific">Aspergillus puulaauensis</name>
    <dbReference type="NCBI Taxonomy" id="1220207"/>
    <lineage>
        <taxon>Eukaryota</taxon>
        <taxon>Fungi</taxon>
        <taxon>Dikarya</taxon>
        <taxon>Ascomycota</taxon>
        <taxon>Pezizomycotina</taxon>
        <taxon>Eurotiomycetes</taxon>
        <taxon>Eurotiomycetidae</taxon>
        <taxon>Eurotiales</taxon>
        <taxon>Aspergillaceae</taxon>
        <taxon>Aspergillus</taxon>
    </lineage>
</organism>
<dbReference type="Proteomes" id="UP000654913">
    <property type="component" value="Chromosome 2"/>
</dbReference>
<protein>
    <recommendedName>
        <fullName evidence="3">ER-bound oxygenase mpaB/mpaB'/Rubber oxygenase catalytic domain-containing protein</fullName>
    </recommendedName>
</protein>
<proteinExistence type="predicted"/>
<dbReference type="PANTHER" id="PTHR36124">
    <property type="match status" value="1"/>
</dbReference>
<dbReference type="GeneID" id="64970256"/>
<accession>A0A7R7XF41</accession>
<name>A0A7R7XF41_9EURO</name>
<reference evidence="1" key="1">
    <citation type="submission" date="2021-01" db="EMBL/GenBank/DDBJ databases">
        <authorList>
            <consortium name="Aspergillus puulaauensis MK2 genome sequencing consortium"/>
            <person name="Kazuki M."/>
            <person name="Futagami T."/>
        </authorList>
    </citation>
    <scope>NUCLEOTIDE SEQUENCE</scope>
    <source>
        <strain evidence="1">MK2</strain>
    </source>
</reference>
<dbReference type="KEGG" id="apuu:APUU_20683A"/>
<dbReference type="PANTHER" id="PTHR36124:SF1">
    <property type="entry name" value="ER-BOUND OXYGENASE MPAB_MPAB'_RUBBER OXYGENASE CATALYTIC DOMAIN-CONTAINING PROTEIN"/>
    <property type="match status" value="1"/>
</dbReference>
<gene>
    <name evidence="1" type="ORF">APUU_20683A</name>
</gene>
<reference evidence="1" key="2">
    <citation type="submission" date="2021-02" db="EMBL/GenBank/DDBJ databases">
        <title>Aspergillus puulaauensis MK2 genome sequence.</title>
        <authorList>
            <person name="Futagami T."/>
            <person name="Mori K."/>
            <person name="Kadooka C."/>
            <person name="Tanaka T."/>
        </authorList>
    </citation>
    <scope>NUCLEOTIDE SEQUENCE</scope>
    <source>
        <strain evidence="1">MK2</strain>
    </source>
</reference>